<sequence>MKTSILLATLAAATLSLSACAKHDEATNAAATDTVTLNDESDAGLDNSATLESP</sequence>
<feature type="region of interest" description="Disordered" evidence="1">
    <location>
        <begin position="32"/>
        <end position="54"/>
    </location>
</feature>
<reference evidence="3" key="1">
    <citation type="journal article" date="2019" name="Sci. Rep.">
        <title>Draft genome of Tanacetum cinerariifolium, the natural source of mosquito coil.</title>
        <authorList>
            <person name="Yamashiro T."/>
            <person name="Shiraishi A."/>
            <person name="Satake H."/>
            <person name="Nakayama K."/>
        </authorList>
    </citation>
    <scope>NUCLEOTIDE SEQUENCE</scope>
</reference>
<feature type="non-terminal residue" evidence="3">
    <location>
        <position position="54"/>
    </location>
</feature>
<organism evidence="3">
    <name type="scientific">Tanacetum cinerariifolium</name>
    <name type="common">Dalmatian daisy</name>
    <name type="synonym">Chrysanthemum cinerariifolium</name>
    <dbReference type="NCBI Taxonomy" id="118510"/>
    <lineage>
        <taxon>Eukaryota</taxon>
        <taxon>Viridiplantae</taxon>
        <taxon>Streptophyta</taxon>
        <taxon>Embryophyta</taxon>
        <taxon>Tracheophyta</taxon>
        <taxon>Spermatophyta</taxon>
        <taxon>Magnoliopsida</taxon>
        <taxon>eudicotyledons</taxon>
        <taxon>Gunneridae</taxon>
        <taxon>Pentapetalae</taxon>
        <taxon>asterids</taxon>
        <taxon>campanulids</taxon>
        <taxon>Asterales</taxon>
        <taxon>Asteraceae</taxon>
        <taxon>Asteroideae</taxon>
        <taxon>Anthemideae</taxon>
        <taxon>Anthemidinae</taxon>
        <taxon>Tanacetum</taxon>
    </lineage>
</organism>
<dbReference type="EMBL" id="BKCJ011886012">
    <property type="protein sequence ID" value="GFD61049.1"/>
    <property type="molecule type" value="Genomic_DNA"/>
</dbReference>
<evidence type="ECO:0000313" key="3">
    <source>
        <dbReference type="EMBL" id="GFD61049.1"/>
    </source>
</evidence>
<evidence type="ECO:0000256" key="2">
    <source>
        <dbReference type="SAM" id="SignalP"/>
    </source>
</evidence>
<dbReference type="AlphaFoldDB" id="A0A699XMK2"/>
<accession>A0A699XMK2</accession>
<name>A0A699XMK2_TANCI</name>
<feature type="chain" id="PRO_5025604907" evidence="2">
    <location>
        <begin position="22"/>
        <end position="54"/>
    </location>
</feature>
<comment type="caution">
    <text evidence="3">The sequence shown here is derived from an EMBL/GenBank/DDBJ whole genome shotgun (WGS) entry which is preliminary data.</text>
</comment>
<keyword evidence="2" id="KW-0732">Signal</keyword>
<evidence type="ECO:0000256" key="1">
    <source>
        <dbReference type="SAM" id="MobiDB-lite"/>
    </source>
</evidence>
<proteinExistence type="predicted"/>
<dbReference type="PROSITE" id="PS51257">
    <property type="entry name" value="PROKAR_LIPOPROTEIN"/>
    <property type="match status" value="1"/>
</dbReference>
<gene>
    <name evidence="3" type="ORF">Tci_933018</name>
</gene>
<protein>
    <submittedName>
        <fullName evidence="3">Uncharacterized protein</fullName>
    </submittedName>
</protein>
<feature type="signal peptide" evidence="2">
    <location>
        <begin position="1"/>
        <end position="21"/>
    </location>
</feature>